<reference evidence="2" key="1">
    <citation type="submission" date="2019-02" db="EMBL/GenBank/DDBJ databases">
        <authorList>
            <person name="Gruber-Vodicka R. H."/>
            <person name="Seah K. B. B."/>
        </authorList>
    </citation>
    <scope>NUCLEOTIDE SEQUENCE</scope>
    <source>
        <strain evidence="2">BECK_BZ15</strain>
    </source>
</reference>
<accession>A0A450SEU6</accession>
<proteinExistence type="predicted"/>
<dbReference type="EMBL" id="CAADEW010000030">
    <property type="protein sequence ID" value="VFJ51246.1"/>
    <property type="molecule type" value="Genomic_DNA"/>
</dbReference>
<comment type="cofactor">
    <cofactor evidence="1">
        <name>Fe(2+)</name>
        <dbReference type="ChEBI" id="CHEBI:29033"/>
    </cofactor>
</comment>
<gene>
    <name evidence="2" type="ORF">BECKFW1821A_GA0114235_103035</name>
</gene>
<evidence type="ECO:0000313" key="2">
    <source>
        <dbReference type="EMBL" id="VFJ51246.1"/>
    </source>
</evidence>
<dbReference type="Gene3D" id="2.60.120.620">
    <property type="entry name" value="q2cbj1_9rhob like domain"/>
    <property type="match status" value="1"/>
</dbReference>
<evidence type="ECO:0000256" key="1">
    <source>
        <dbReference type="ARBA" id="ARBA00001954"/>
    </source>
</evidence>
<dbReference type="SUPFAM" id="SSF51197">
    <property type="entry name" value="Clavaminate synthase-like"/>
    <property type="match status" value="1"/>
</dbReference>
<dbReference type="GO" id="GO:0005506">
    <property type="term" value="F:iron ion binding"/>
    <property type="evidence" value="ECO:0007669"/>
    <property type="project" value="UniProtKB-ARBA"/>
</dbReference>
<name>A0A450SEU6_9GAMM</name>
<dbReference type="InterPro" id="IPR008775">
    <property type="entry name" value="Phytyl_CoA_dOase-like"/>
</dbReference>
<dbReference type="Pfam" id="PF05721">
    <property type="entry name" value="PhyH"/>
    <property type="match status" value="1"/>
</dbReference>
<dbReference type="AlphaFoldDB" id="A0A450SEU6"/>
<protein>
    <submittedName>
        <fullName evidence="2">Ectoine hydroxylase</fullName>
    </submittedName>
</protein>
<dbReference type="PANTHER" id="PTHR20883:SF48">
    <property type="entry name" value="ECTOINE DIOXYGENASE"/>
    <property type="match status" value="1"/>
</dbReference>
<dbReference type="PANTHER" id="PTHR20883">
    <property type="entry name" value="PHYTANOYL-COA DIOXYGENASE DOMAIN CONTAINING 1"/>
    <property type="match status" value="1"/>
</dbReference>
<organism evidence="2">
    <name type="scientific">Candidatus Kentrum sp. FW</name>
    <dbReference type="NCBI Taxonomy" id="2126338"/>
    <lineage>
        <taxon>Bacteria</taxon>
        <taxon>Pseudomonadati</taxon>
        <taxon>Pseudomonadota</taxon>
        <taxon>Gammaproteobacteria</taxon>
        <taxon>Candidatus Kentrum</taxon>
    </lineage>
</organism>
<dbReference type="GO" id="GO:0016706">
    <property type="term" value="F:2-oxoglutarate-dependent dioxygenase activity"/>
    <property type="evidence" value="ECO:0007669"/>
    <property type="project" value="UniProtKB-ARBA"/>
</dbReference>
<sequence>MEIKMLKSTKRTDPVVWSEGIHQPLTVEQLGDYERQGYLLIKSVFTADEVDRLNERTRMLADKRTENVLFESENNDLRFLLGIHDDELFGKYARDRFILGVAKQILNTEELYIYQSKVVSKGAFVGKEIPFHTDYDVWHNIDGLPIPRITTAAIFITDQEIFNGALMVVPGSHKYFLKVCRHQPHIDRENFNNIANMRQRRNDKIDQEEFRAIAEQNGFDCLTGPKGSILFFDANIIHGSTNNISPFQRKKLFFTYNPVMNKPIHPVRPDFMVSRNYEVIR</sequence>